<evidence type="ECO:0000256" key="5">
    <source>
        <dbReference type="SAM" id="MobiDB-lite"/>
    </source>
</evidence>
<evidence type="ECO:0000313" key="7">
    <source>
        <dbReference type="Proteomes" id="UP000007241"/>
    </source>
</evidence>
<keyword evidence="4" id="KW-0187">Copper transport</keyword>
<accession>F4P0E7</accession>
<comment type="subcellular location">
    <subcellularLocation>
        <location evidence="4">Membrane</location>
        <topology evidence="4">Multi-pass membrane protein</topology>
    </subcellularLocation>
</comment>
<dbReference type="EMBL" id="GL882882">
    <property type="protein sequence ID" value="EGF81273.1"/>
    <property type="molecule type" value="Genomic_DNA"/>
</dbReference>
<evidence type="ECO:0000256" key="4">
    <source>
        <dbReference type="RuleBase" id="RU367022"/>
    </source>
</evidence>
<organism evidence="6 7">
    <name type="scientific">Batrachochytrium dendrobatidis (strain JAM81 / FGSC 10211)</name>
    <name type="common">Frog chytrid fungus</name>
    <dbReference type="NCBI Taxonomy" id="684364"/>
    <lineage>
        <taxon>Eukaryota</taxon>
        <taxon>Fungi</taxon>
        <taxon>Fungi incertae sedis</taxon>
        <taxon>Chytridiomycota</taxon>
        <taxon>Chytridiomycota incertae sedis</taxon>
        <taxon>Chytridiomycetes</taxon>
        <taxon>Rhizophydiales</taxon>
        <taxon>Rhizophydiales incertae sedis</taxon>
        <taxon>Batrachochytrium</taxon>
    </lineage>
</organism>
<dbReference type="GO" id="GO:0005375">
    <property type="term" value="F:copper ion transmembrane transporter activity"/>
    <property type="evidence" value="ECO:0007669"/>
    <property type="project" value="UniProtKB-UniRule"/>
</dbReference>
<dbReference type="HOGENOM" id="CLU_1408499_0_0_1"/>
<sequence>MASANPDVNSFVAGSSMVLNWEIDVKVLFPFWRTYGIPGMLITSICIGVSCFLLEWFREYRHHQDPQWLNQLESFAYTNTPSTQSIDDIPLHTRLPTHTPSTLHMSHESVLSNSEWQSANTDVEPTNPSWATLQEVPIAHGFGTPGDTNSVNLKSPIVPPMRHLDRMGGSKTSRNGRGIYDSGTRRVAASASC</sequence>
<name>F4P0E7_BATDJ</name>
<protein>
    <recommendedName>
        <fullName evidence="4">Copper transport protein</fullName>
    </recommendedName>
</protein>
<keyword evidence="4" id="KW-0406">Ion transport</keyword>
<feature type="transmembrane region" description="Helical" evidence="4">
    <location>
        <begin position="35"/>
        <end position="57"/>
    </location>
</feature>
<keyword evidence="1 4" id="KW-0812">Transmembrane</keyword>
<keyword evidence="4" id="KW-0813">Transport</keyword>
<gene>
    <name evidence="6" type="ORF">BATDEDRAFT_24114</name>
</gene>
<dbReference type="GO" id="GO:0016020">
    <property type="term" value="C:membrane"/>
    <property type="evidence" value="ECO:0007669"/>
    <property type="project" value="UniProtKB-SubCell"/>
</dbReference>
<dbReference type="InParanoid" id="F4P0E7"/>
<keyword evidence="2 4" id="KW-1133">Transmembrane helix</keyword>
<dbReference type="AlphaFoldDB" id="F4P0E7"/>
<reference evidence="6 7" key="1">
    <citation type="submission" date="2009-12" db="EMBL/GenBank/DDBJ databases">
        <title>The draft genome of Batrachochytrium dendrobatidis.</title>
        <authorList>
            <consortium name="US DOE Joint Genome Institute (JGI-PGF)"/>
            <person name="Kuo A."/>
            <person name="Salamov A."/>
            <person name="Schmutz J."/>
            <person name="Lucas S."/>
            <person name="Pitluck S."/>
            <person name="Rosenblum E."/>
            <person name="Stajich J."/>
            <person name="Eisen M."/>
            <person name="Grigoriev I.V."/>
        </authorList>
    </citation>
    <scope>NUCLEOTIDE SEQUENCE [LARGE SCALE GENOMIC DNA]</scope>
    <source>
        <strain evidence="7">JAM81 / FGSC 10211</strain>
    </source>
</reference>
<proteinExistence type="inferred from homology"/>
<keyword evidence="7" id="KW-1185">Reference proteome</keyword>
<dbReference type="RefSeq" id="XP_006677914.1">
    <property type="nucleotide sequence ID" value="XM_006677851.1"/>
</dbReference>
<evidence type="ECO:0000256" key="2">
    <source>
        <dbReference type="ARBA" id="ARBA00022989"/>
    </source>
</evidence>
<feature type="region of interest" description="Disordered" evidence="5">
    <location>
        <begin position="161"/>
        <end position="193"/>
    </location>
</feature>
<dbReference type="InterPro" id="IPR007274">
    <property type="entry name" value="Cop_transporter"/>
</dbReference>
<dbReference type="Pfam" id="PF04145">
    <property type="entry name" value="Ctr"/>
    <property type="match status" value="1"/>
</dbReference>
<dbReference type="Proteomes" id="UP000007241">
    <property type="component" value="Unassembled WGS sequence"/>
</dbReference>
<keyword evidence="3 4" id="KW-0472">Membrane</keyword>
<dbReference type="OrthoDB" id="161814at2759"/>
<evidence type="ECO:0000256" key="1">
    <source>
        <dbReference type="ARBA" id="ARBA00022692"/>
    </source>
</evidence>
<comment type="similarity">
    <text evidence="4">Belongs to the copper transporter (Ctr) (TC 1.A.56) family. SLC31A subfamily.</text>
</comment>
<evidence type="ECO:0000313" key="6">
    <source>
        <dbReference type="EMBL" id="EGF81273.1"/>
    </source>
</evidence>
<keyword evidence="4" id="KW-0186">Copper</keyword>
<dbReference type="GeneID" id="18238390"/>
<dbReference type="STRING" id="684364.F4P0E7"/>
<evidence type="ECO:0000256" key="3">
    <source>
        <dbReference type="ARBA" id="ARBA00023136"/>
    </source>
</evidence>